<protein>
    <submittedName>
        <fullName evidence="1">Uncharacterized protein</fullName>
    </submittedName>
</protein>
<proteinExistence type="predicted"/>
<evidence type="ECO:0000313" key="1">
    <source>
        <dbReference type="EMBL" id="SVA88181.1"/>
    </source>
</evidence>
<gene>
    <name evidence="1" type="ORF">METZ01_LOCUS141035</name>
</gene>
<dbReference type="EMBL" id="UINC01021177">
    <property type="protein sequence ID" value="SVA88181.1"/>
    <property type="molecule type" value="Genomic_DNA"/>
</dbReference>
<reference evidence="1" key="1">
    <citation type="submission" date="2018-05" db="EMBL/GenBank/DDBJ databases">
        <authorList>
            <person name="Lanie J.A."/>
            <person name="Ng W.-L."/>
            <person name="Kazmierczak K.M."/>
            <person name="Andrzejewski T.M."/>
            <person name="Davidsen T.M."/>
            <person name="Wayne K.J."/>
            <person name="Tettelin H."/>
            <person name="Glass J.I."/>
            <person name="Rusch D."/>
            <person name="Podicherti R."/>
            <person name="Tsui H.-C.T."/>
            <person name="Winkler M.E."/>
        </authorList>
    </citation>
    <scope>NUCLEOTIDE SEQUENCE</scope>
</reference>
<name>A0A381ZGQ8_9ZZZZ</name>
<sequence>MLGEHLGTISGPTTMKALPAVGGAPTFETTVSGIPGTLAGAEVVSFATYSATMRADGSFYGECPNSGVIMTADGVATFRATGTGSPTEDGGMSFKGVVYFEPSAPSLASLAGVAVVYDWIVDPEGNATWDLWEWN</sequence>
<accession>A0A381ZGQ8</accession>
<organism evidence="1">
    <name type="scientific">marine metagenome</name>
    <dbReference type="NCBI Taxonomy" id="408172"/>
    <lineage>
        <taxon>unclassified sequences</taxon>
        <taxon>metagenomes</taxon>
        <taxon>ecological metagenomes</taxon>
    </lineage>
</organism>
<dbReference type="AlphaFoldDB" id="A0A381ZGQ8"/>